<gene>
    <name evidence="2" type="ORF">DILT_LOCUS15425</name>
</gene>
<keyword evidence="1" id="KW-1133">Transmembrane helix</keyword>
<accession>A0A3P7N565</accession>
<evidence type="ECO:0000313" key="3">
    <source>
        <dbReference type="Proteomes" id="UP000281553"/>
    </source>
</evidence>
<reference evidence="2 3" key="1">
    <citation type="submission" date="2018-11" db="EMBL/GenBank/DDBJ databases">
        <authorList>
            <consortium name="Pathogen Informatics"/>
        </authorList>
    </citation>
    <scope>NUCLEOTIDE SEQUENCE [LARGE SCALE GENOMIC DNA]</scope>
</reference>
<feature type="transmembrane region" description="Helical" evidence="1">
    <location>
        <begin position="119"/>
        <end position="136"/>
    </location>
</feature>
<dbReference type="Proteomes" id="UP000281553">
    <property type="component" value="Unassembled WGS sequence"/>
</dbReference>
<keyword evidence="1" id="KW-0472">Membrane</keyword>
<keyword evidence="1" id="KW-0812">Transmembrane</keyword>
<evidence type="ECO:0000256" key="1">
    <source>
        <dbReference type="SAM" id="Phobius"/>
    </source>
</evidence>
<keyword evidence="3" id="KW-1185">Reference proteome</keyword>
<evidence type="ECO:0000313" key="2">
    <source>
        <dbReference type="EMBL" id="VDN29787.1"/>
    </source>
</evidence>
<protein>
    <submittedName>
        <fullName evidence="2">Uncharacterized protein</fullName>
    </submittedName>
</protein>
<name>A0A3P7N565_DIBLA</name>
<sequence>MFLPSRVPHCAITYCDVAFLRCLPSDDASRKAVATPSSTFRCLSVTAVHANWSLRVVELMEGVPALKATISDTTPLTWPTMPLKGYEMAVPVSASHIFYLTGWVAEDDSKYCVLRPPQIAAALFLAIVLLFLTAFTESGAFQEEDELDDDGQVGGEGVSAT</sequence>
<proteinExistence type="predicted"/>
<dbReference type="EMBL" id="UYRU01079067">
    <property type="protein sequence ID" value="VDN29787.1"/>
    <property type="molecule type" value="Genomic_DNA"/>
</dbReference>
<dbReference type="AlphaFoldDB" id="A0A3P7N565"/>
<organism evidence="2 3">
    <name type="scientific">Dibothriocephalus latus</name>
    <name type="common">Fish tapeworm</name>
    <name type="synonym">Diphyllobothrium latum</name>
    <dbReference type="NCBI Taxonomy" id="60516"/>
    <lineage>
        <taxon>Eukaryota</taxon>
        <taxon>Metazoa</taxon>
        <taxon>Spiralia</taxon>
        <taxon>Lophotrochozoa</taxon>
        <taxon>Platyhelminthes</taxon>
        <taxon>Cestoda</taxon>
        <taxon>Eucestoda</taxon>
        <taxon>Diphyllobothriidea</taxon>
        <taxon>Diphyllobothriidae</taxon>
        <taxon>Dibothriocephalus</taxon>
    </lineage>
</organism>